<dbReference type="AlphaFoldDB" id="A0A1L8RFI2"/>
<comment type="caution">
    <text evidence="1">The sequence shown here is derived from an EMBL/GenBank/DDBJ whole genome shotgun (WGS) entry which is preliminary data.</text>
</comment>
<organism evidence="1 2">
    <name type="scientific">Enterococcus canis</name>
    <dbReference type="NCBI Taxonomy" id="214095"/>
    <lineage>
        <taxon>Bacteria</taxon>
        <taxon>Bacillati</taxon>
        <taxon>Bacillota</taxon>
        <taxon>Bacilli</taxon>
        <taxon>Lactobacillales</taxon>
        <taxon>Enterococcaceae</taxon>
        <taxon>Enterococcus</taxon>
    </lineage>
</organism>
<accession>A0A1L8RFI2</accession>
<evidence type="ECO:0000313" key="2">
    <source>
        <dbReference type="Proteomes" id="UP000181884"/>
    </source>
</evidence>
<protein>
    <submittedName>
        <fullName evidence="1">Uncharacterized protein</fullName>
    </submittedName>
</protein>
<evidence type="ECO:0000313" key="1">
    <source>
        <dbReference type="EMBL" id="OJG18518.1"/>
    </source>
</evidence>
<dbReference type="STRING" id="214095.RU97_GL001915"/>
<proteinExistence type="predicted"/>
<reference evidence="1 2" key="1">
    <citation type="submission" date="2014-12" db="EMBL/GenBank/DDBJ databases">
        <title>Draft genome sequences of 29 type strains of Enterococci.</title>
        <authorList>
            <person name="Zhong Z."/>
            <person name="Sun Z."/>
            <person name="Liu W."/>
            <person name="Zhang W."/>
            <person name="Zhang H."/>
        </authorList>
    </citation>
    <scope>NUCLEOTIDE SEQUENCE [LARGE SCALE GENOMIC DNA]</scope>
    <source>
        <strain evidence="1 2">DSM 17029</strain>
    </source>
</reference>
<gene>
    <name evidence="1" type="ORF">RU97_GL001915</name>
</gene>
<dbReference type="Proteomes" id="UP000181884">
    <property type="component" value="Unassembled WGS sequence"/>
</dbReference>
<dbReference type="EMBL" id="JXKH01000004">
    <property type="protein sequence ID" value="OJG18518.1"/>
    <property type="molecule type" value="Genomic_DNA"/>
</dbReference>
<sequence>MIFLWKQTTYFFRIIGREGGIGMRCSSLKPRQFAENSDRFLEKHIRQHYLEEPDACLLLREVAFVVVLRRLASRDVTPCQELIRSLFQKPYEAPLLGWLSRLYKLFRHYFSSLEFRQILRRLFPFAPVVGSKLFKVCEKVRISLVCLTQLSRKTSQYLFVRASWYSDHERGECNVRRIRSRTIFPRYQGRIAIRRIA</sequence>
<name>A0A1L8RFI2_9ENTE</name>
<keyword evidence="2" id="KW-1185">Reference proteome</keyword>